<keyword evidence="13" id="KW-1185">Reference proteome</keyword>
<feature type="compositionally biased region" description="Pro residues" evidence="10">
    <location>
        <begin position="551"/>
        <end position="561"/>
    </location>
</feature>
<keyword evidence="7" id="KW-0809">Transit peptide</keyword>
<evidence type="ECO:0000256" key="2">
    <source>
        <dbReference type="ARBA" id="ARBA00012552"/>
    </source>
</evidence>
<keyword evidence="6" id="KW-0067">ATP-binding</keyword>
<accession>A0AAJ0DDS8</accession>
<feature type="compositionally biased region" description="Polar residues" evidence="10">
    <location>
        <begin position="1030"/>
        <end position="1045"/>
    </location>
</feature>
<dbReference type="GO" id="GO:0003724">
    <property type="term" value="F:RNA helicase activity"/>
    <property type="evidence" value="ECO:0007669"/>
    <property type="project" value="UniProtKB-EC"/>
</dbReference>
<feature type="compositionally biased region" description="Polar residues" evidence="10">
    <location>
        <begin position="896"/>
        <end position="908"/>
    </location>
</feature>
<dbReference type="Pfam" id="PF22527">
    <property type="entry name" value="DEXQc_Suv3"/>
    <property type="match status" value="1"/>
</dbReference>
<dbReference type="FunFam" id="3.40.50.300:FF:000269">
    <property type="entry name" value="ATP-dependent RNA helicase SUPV3L1, mitochondrial"/>
    <property type="match status" value="1"/>
</dbReference>
<keyword evidence="4 12" id="KW-0378">Hydrolase</keyword>
<dbReference type="CDD" id="cd17913">
    <property type="entry name" value="DEXQc_Suv3"/>
    <property type="match status" value="1"/>
</dbReference>
<dbReference type="InterPro" id="IPR027417">
    <property type="entry name" value="P-loop_NTPase"/>
</dbReference>
<dbReference type="Gene3D" id="1.20.58.1080">
    <property type="match status" value="1"/>
</dbReference>
<feature type="region of interest" description="Disordered" evidence="10">
    <location>
        <begin position="528"/>
        <end position="569"/>
    </location>
</feature>
<protein>
    <recommendedName>
        <fullName evidence="2">RNA helicase</fullName>
        <ecNumber evidence="2">3.6.4.13</ecNumber>
    </recommendedName>
</protein>
<keyword evidence="3" id="KW-0547">Nucleotide-binding</keyword>
<dbReference type="EMBL" id="JAWDJX010000023">
    <property type="protein sequence ID" value="KAK3051926.1"/>
    <property type="molecule type" value="Genomic_DNA"/>
</dbReference>
<dbReference type="EC" id="3.6.4.13" evidence="2"/>
<evidence type="ECO:0000259" key="11">
    <source>
        <dbReference type="PROSITE" id="PS51194"/>
    </source>
</evidence>
<feature type="region of interest" description="Disordered" evidence="10">
    <location>
        <begin position="939"/>
        <end position="1073"/>
    </location>
</feature>
<dbReference type="SUPFAM" id="SSF52540">
    <property type="entry name" value="P-loop containing nucleoside triphosphate hydrolases"/>
    <property type="match status" value="1"/>
</dbReference>
<dbReference type="GO" id="GO:0005524">
    <property type="term" value="F:ATP binding"/>
    <property type="evidence" value="ECO:0007669"/>
    <property type="project" value="UniProtKB-KW"/>
</dbReference>
<evidence type="ECO:0000256" key="1">
    <source>
        <dbReference type="ARBA" id="ARBA00004173"/>
    </source>
</evidence>
<comment type="catalytic activity">
    <reaction evidence="9">
        <text>ATP + H2O = ADP + phosphate + H(+)</text>
        <dbReference type="Rhea" id="RHEA:13065"/>
        <dbReference type="ChEBI" id="CHEBI:15377"/>
        <dbReference type="ChEBI" id="CHEBI:15378"/>
        <dbReference type="ChEBI" id="CHEBI:30616"/>
        <dbReference type="ChEBI" id="CHEBI:43474"/>
        <dbReference type="ChEBI" id="CHEBI:456216"/>
        <dbReference type="EC" id="3.6.4.13"/>
    </reaction>
</comment>
<evidence type="ECO:0000313" key="12">
    <source>
        <dbReference type="EMBL" id="KAK3051926.1"/>
    </source>
</evidence>
<evidence type="ECO:0000256" key="8">
    <source>
        <dbReference type="ARBA" id="ARBA00023128"/>
    </source>
</evidence>
<keyword evidence="5 12" id="KW-0347">Helicase</keyword>
<feature type="compositionally biased region" description="Basic and acidic residues" evidence="10">
    <location>
        <begin position="530"/>
        <end position="539"/>
    </location>
</feature>
<dbReference type="InterPro" id="IPR055206">
    <property type="entry name" value="DEXQc_SUV3"/>
</dbReference>
<gene>
    <name evidence="12" type="primary">SUV3</name>
    <name evidence="12" type="ORF">LTR09_006880</name>
</gene>
<evidence type="ECO:0000256" key="10">
    <source>
        <dbReference type="SAM" id="MobiDB-lite"/>
    </source>
</evidence>
<dbReference type="PANTHER" id="PTHR12131">
    <property type="entry name" value="ATP-DEPENDENT RNA AND DNA HELICASE"/>
    <property type="match status" value="1"/>
</dbReference>
<dbReference type="FunFam" id="1.20.272.40:FF:000002">
    <property type="entry name" value="ATP-dependent RNA helicase SUV3, mitochondrial"/>
    <property type="match status" value="1"/>
</dbReference>
<evidence type="ECO:0000256" key="6">
    <source>
        <dbReference type="ARBA" id="ARBA00022840"/>
    </source>
</evidence>
<dbReference type="CDD" id="cd18805">
    <property type="entry name" value="SF2_C_suv3"/>
    <property type="match status" value="1"/>
</dbReference>
<evidence type="ECO:0000313" key="13">
    <source>
        <dbReference type="Proteomes" id="UP001271007"/>
    </source>
</evidence>
<sequence>MDIFWDNFIFSLPYTISICIHCAFRVQQSTLRSRRLNRPIQRTFTSNTRSKAEYTFNPQTRRFKGRADTDGPIRFNPSRDSKDGKSSQRSLGVFGKKGQESKVRRTIGRNGADDVLKNLNTFDHVLRNRLQVAKEELKDVPLLEQLRKKAEAKGQRAESFEKIWKRFEAPLVPDVLGIPFGGNDSKRAEVMKGLQEAFKTRGQSGLDDRIRYAFYSYLTGARFTAADISNQQALADLRYPSEWFPATRVMHRTIHLHVGPTNSGKTYHALQRLEQAETGAYAGPLRLLAHEVYTRLNAKGKACCLITGEERRLASQEQGAENRLVACTVEMLNLNRTMDVAVVDEIQMIGSAERGWAWTAALMGVKAKEVHLCGEERTVPLIREICASLGEKLIIHHYERLSPLEVAETSLKGRLSDLRKGDCIVSFSVMGIHALRRQIERTTGKKVATVYGSLPPETRAQQARLFNDPDNDYDYLVASDAVGMGLNLAIKRIIFEQASKFDGTSRRPLGVADVKQIAGRAGRYRIASFKNEEGQKSPEQEDLAAAKGEPEPPLETAPPPALASDLDTDPLNGLVTTLEDFDFPFIRNAMTSDPEPITSAGLFPPASVLERFSSYFPPSTPFSYILTRLHELSQMHSRFHLCGLKDQVWVADLIEPVKGLTVVDRNIITSSPAGKTDMELWRALMPRYARCIAEQTGGDLVEIAELPLEILDAEVSASREYLRALEQLHKGIVSYLWLSYRFAGIFTSRSLAFHVKGLVEEKIELVLGKFSFSEATRKMLAAKREKELLADMDVTYDDAEEGGEIDDAVVDVKSPFPIREEFALGRERDVGSGGAALSAEELDKQTPMTFGGDRFGGEEELAFEDPAQVDIVAGEEGEAPATSDGAGQSAVASLAQWRQQETKANSGESPAMQASDIKPTLAAAATEGADAAREVAVNDELFDLERPGLKSVGDVVRDEAGIEQTVELADEESATSPEQDSMNLEALATPEAELEADAAGADGEATPRPMETQEASPTPQHDETPAAADESQSAPSQSYKSNSDVPTGMPPKHLHTHLDVEVKEVGTDVASRP</sequence>
<feature type="region of interest" description="Disordered" evidence="10">
    <location>
        <begin position="58"/>
        <end position="102"/>
    </location>
</feature>
<dbReference type="Pfam" id="PF00271">
    <property type="entry name" value="Helicase_C"/>
    <property type="match status" value="1"/>
</dbReference>
<evidence type="ECO:0000256" key="4">
    <source>
        <dbReference type="ARBA" id="ARBA00022801"/>
    </source>
</evidence>
<keyword evidence="8" id="KW-0496">Mitochondrion</keyword>
<feature type="domain" description="Helicase C-terminal" evidence="11">
    <location>
        <begin position="410"/>
        <end position="565"/>
    </location>
</feature>
<evidence type="ECO:0000256" key="5">
    <source>
        <dbReference type="ARBA" id="ARBA00022806"/>
    </source>
</evidence>
<dbReference type="Gene3D" id="1.20.272.40">
    <property type="match status" value="1"/>
</dbReference>
<feature type="region of interest" description="Disordered" evidence="10">
    <location>
        <begin position="876"/>
        <end position="920"/>
    </location>
</feature>
<feature type="compositionally biased region" description="Basic and acidic residues" evidence="10">
    <location>
        <begin position="65"/>
        <end position="86"/>
    </location>
</feature>
<evidence type="ECO:0000256" key="7">
    <source>
        <dbReference type="ARBA" id="ARBA00022946"/>
    </source>
</evidence>
<comment type="caution">
    <text evidence="12">The sequence shown here is derived from an EMBL/GenBank/DDBJ whole genome shotgun (WGS) entry which is preliminary data.</text>
</comment>
<dbReference type="InterPro" id="IPR050699">
    <property type="entry name" value="RNA-DNA_Helicase"/>
</dbReference>
<feature type="compositionally biased region" description="Low complexity" evidence="10">
    <location>
        <begin position="984"/>
        <end position="1004"/>
    </location>
</feature>
<dbReference type="PROSITE" id="PS51194">
    <property type="entry name" value="HELICASE_CTER"/>
    <property type="match status" value="1"/>
</dbReference>
<dbReference type="GO" id="GO:0016787">
    <property type="term" value="F:hydrolase activity"/>
    <property type="evidence" value="ECO:0007669"/>
    <property type="project" value="UniProtKB-KW"/>
</dbReference>
<dbReference type="AlphaFoldDB" id="A0AAJ0DDS8"/>
<reference evidence="12" key="1">
    <citation type="submission" date="2023-04" db="EMBL/GenBank/DDBJ databases">
        <title>Black Yeasts Isolated from many extreme environments.</title>
        <authorList>
            <person name="Coleine C."/>
            <person name="Stajich J.E."/>
            <person name="Selbmann L."/>
        </authorList>
    </citation>
    <scope>NUCLEOTIDE SEQUENCE</scope>
    <source>
        <strain evidence="12">CCFEE 5312</strain>
    </source>
</reference>
<comment type="subcellular location">
    <subcellularLocation>
        <location evidence="1">Mitochondrion</location>
    </subcellularLocation>
</comment>
<dbReference type="Pfam" id="PF12513">
    <property type="entry name" value="SUV3_C"/>
    <property type="match status" value="1"/>
</dbReference>
<dbReference type="InterPro" id="IPR044774">
    <property type="entry name" value="Suv3_DEXQc"/>
</dbReference>
<dbReference type="Gene3D" id="3.40.50.300">
    <property type="entry name" value="P-loop containing nucleotide triphosphate hydrolases"/>
    <property type="match status" value="2"/>
</dbReference>
<dbReference type="GO" id="GO:0000965">
    <property type="term" value="P:mitochondrial RNA 3'-end processing"/>
    <property type="evidence" value="ECO:0007669"/>
    <property type="project" value="TreeGrafter"/>
</dbReference>
<evidence type="ECO:0000256" key="9">
    <source>
        <dbReference type="ARBA" id="ARBA00047984"/>
    </source>
</evidence>
<dbReference type="PANTHER" id="PTHR12131:SF1">
    <property type="entry name" value="ATP-DEPENDENT RNA HELICASE SUPV3L1, MITOCHONDRIAL-RELATED"/>
    <property type="match status" value="1"/>
</dbReference>
<name>A0AAJ0DDS8_9PEZI</name>
<organism evidence="12 13">
    <name type="scientific">Extremus antarcticus</name>
    <dbReference type="NCBI Taxonomy" id="702011"/>
    <lineage>
        <taxon>Eukaryota</taxon>
        <taxon>Fungi</taxon>
        <taxon>Dikarya</taxon>
        <taxon>Ascomycota</taxon>
        <taxon>Pezizomycotina</taxon>
        <taxon>Dothideomycetes</taxon>
        <taxon>Dothideomycetidae</taxon>
        <taxon>Mycosphaerellales</taxon>
        <taxon>Extremaceae</taxon>
        <taxon>Extremus</taxon>
    </lineage>
</organism>
<proteinExistence type="predicted"/>
<feature type="compositionally biased region" description="Basic and acidic residues" evidence="10">
    <location>
        <begin position="1056"/>
        <end position="1066"/>
    </location>
</feature>
<evidence type="ECO:0000256" key="3">
    <source>
        <dbReference type="ARBA" id="ARBA00022741"/>
    </source>
</evidence>
<dbReference type="GO" id="GO:0045025">
    <property type="term" value="C:mitochondrial degradosome"/>
    <property type="evidence" value="ECO:0007669"/>
    <property type="project" value="TreeGrafter"/>
</dbReference>
<dbReference type="SMART" id="SM00490">
    <property type="entry name" value="HELICc"/>
    <property type="match status" value="1"/>
</dbReference>
<dbReference type="InterPro" id="IPR001650">
    <property type="entry name" value="Helicase_C-like"/>
</dbReference>
<dbReference type="Proteomes" id="UP001271007">
    <property type="component" value="Unassembled WGS sequence"/>
</dbReference>
<dbReference type="InterPro" id="IPR022192">
    <property type="entry name" value="SUV3_C"/>
</dbReference>